<evidence type="ECO:0000256" key="3">
    <source>
        <dbReference type="ARBA" id="ARBA00023015"/>
    </source>
</evidence>
<organism evidence="8 9">
    <name type="scientific">Monilinia fructicola</name>
    <name type="common">Brown rot fungus</name>
    <name type="synonym">Ciboria fructicola</name>
    <dbReference type="NCBI Taxonomy" id="38448"/>
    <lineage>
        <taxon>Eukaryota</taxon>
        <taxon>Fungi</taxon>
        <taxon>Dikarya</taxon>
        <taxon>Ascomycota</taxon>
        <taxon>Pezizomycotina</taxon>
        <taxon>Leotiomycetes</taxon>
        <taxon>Helotiales</taxon>
        <taxon>Sclerotiniaceae</taxon>
        <taxon>Monilinia</taxon>
    </lineage>
</organism>
<evidence type="ECO:0000256" key="4">
    <source>
        <dbReference type="ARBA" id="ARBA00023163"/>
    </source>
</evidence>
<dbReference type="Pfam" id="PF04082">
    <property type="entry name" value="Fungal_trans"/>
    <property type="match status" value="1"/>
</dbReference>
<evidence type="ECO:0000313" key="9">
    <source>
        <dbReference type="Proteomes" id="UP000322873"/>
    </source>
</evidence>
<dbReference type="GO" id="GO:0006351">
    <property type="term" value="P:DNA-templated transcription"/>
    <property type="evidence" value="ECO:0007669"/>
    <property type="project" value="InterPro"/>
</dbReference>
<protein>
    <recommendedName>
        <fullName evidence="7">Zn(2)-C6 fungal-type domain-containing protein</fullName>
    </recommendedName>
</protein>
<proteinExistence type="predicted"/>
<dbReference type="SUPFAM" id="SSF57701">
    <property type="entry name" value="Zn2/Cys6 DNA-binding domain"/>
    <property type="match status" value="1"/>
</dbReference>
<dbReference type="InterPro" id="IPR007219">
    <property type="entry name" value="XnlR_reg_dom"/>
</dbReference>
<dbReference type="AlphaFoldDB" id="A0A5M9JBZ3"/>
<feature type="region of interest" description="Disordered" evidence="6">
    <location>
        <begin position="111"/>
        <end position="148"/>
    </location>
</feature>
<name>A0A5M9JBZ3_MONFR</name>
<feature type="compositionally biased region" description="Low complexity" evidence="6">
    <location>
        <begin position="737"/>
        <end position="753"/>
    </location>
</feature>
<dbReference type="PANTHER" id="PTHR47338">
    <property type="entry name" value="ZN(II)2CYS6 TRANSCRIPTION FACTOR (EUROFUNG)-RELATED"/>
    <property type="match status" value="1"/>
</dbReference>
<feature type="compositionally biased region" description="Gly residues" evidence="6">
    <location>
        <begin position="29"/>
        <end position="41"/>
    </location>
</feature>
<dbReference type="EMBL" id="VICG01000011">
    <property type="protein sequence ID" value="KAA8567128.1"/>
    <property type="molecule type" value="Genomic_DNA"/>
</dbReference>
<feature type="region of interest" description="Disordered" evidence="6">
    <location>
        <begin position="1"/>
        <end position="45"/>
    </location>
</feature>
<dbReference type="GO" id="GO:0005634">
    <property type="term" value="C:nucleus"/>
    <property type="evidence" value="ECO:0007669"/>
    <property type="project" value="UniProtKB-SubCell"/>
</dbReference>
<gene>
    <name evidence="8" type="ORF">EYC84_010194</name>
</gene>
<evidence type="ECO:0000256" key="6">
    <source>
        <dbReference type="SAM" id="MobiDB-lite"/>
    </source>
</evidence>
<dbReference type="OrthoDB" id="5600212at2759"/>
<keyword evidence="9" id="KW-1185">Reference proteome</keyword>
<keyword evidence="3" id="KW-0805">Transcription regulation</keyword>
<feature type="compositionally biased region" description="Polar residues" evidence="6">
    <location>
        <begin position="116"/>
        <end position="128"/>
    </location>
</feature>
<dbReference type="PANTHER" id="PTHR47338:SF10">
    <property type="entry name" value="TRANSCRIPTION FACTOR DOMAIN-CONTAINING PROTEIN-RELATED"/>
    <property type="match status" value="1"/>
</dbReference>
<feature type="domain" description="Zn(2)-C6 fungal-type" evidence="7">
    <location>
        <begin position="53"/>
        <end position="83"/>
    </location>
</feature>
<dbReference type="InterPro" id="IPR050815">
    <property type="entry name" value="TF_fung"/>
</dbReference>
<feature type="compositionally biased region" description="Polar residues" evidence="6">
    <location>
        <begin position="754"/>
        <end position="802"/>
    </location>
</feature>
<sequence length="885" mass="98166">MSLASSNTPPEDFFNDLSQPTGNLRPNGGSTGAMAGGGGNEGDTTIPKPKRIACIICRKRKLKCDGSKPSCSTCTRLGHECAYDPVRRKSGPKRGYVKALEERLKQVETMLKSQERTTTSPSQGASNVSGGGLRTVPPPDISVPSPSLGVGGERWRYTGDTQPALDMGFSTSTLGIGLGLDDNAFHTWEMIGLGIEEPLPLQEVVDDLHEIYFDNIHPSLPMIHKYRYLAAMNLPPNQRPPVALRYAMWTLASSVSEKYMDLKDHFYQRARKYVELDALKGFGENIISVSHAQVYILLASYEFKMMHFPRAWMSTGAAIRLCQMMGLHRLDKQGLDVKQCLPPPRDWTEREERRRTFWMAFCEDRYASIGTGWPMTIDEKDIASDLPSSEEAFIMSKPERTQTLVDSMSPQGASKLSPFAGVVLMASLFGRNLLHLHRTDADDRDGDLNGGFWKRHRNMDNILLNTSLSLPFHLRLPHGMANPNIVFANMNIHASTICLHQVAIFKAQKNRLPESVITESKVRAITAANEITKIMRMISHMELSAMNPFISFCLYVAARIFVQYLASVPKDARVADSLRFLLYAMNALKKKNPLTESFLVQLDVDLEGMGMRNNKNFKDAPWNEDLMGPKKPGVPKMGPTPSGADYQPGCSYIMRLPENRNTDTFHVGSDGQTKPQEASCTIPTDTEQASGITALNSRADPFPQTFSIDHNNWRLSSEHPQARELARGINLSQSRDSNSNTYNTSGTSTNTETGLSPNTRNASNHPTPNSTTPSDSRPSNMQHGPNSTRNRSYETSPAPNSTREPHRIVDEYFHTRPNYSSIPADTALTTNPYRMPETPGRTYTTPGPWGPSTDTGLTPVGEGVFRHMMGLGPAMDPMDIWEGGT</sequence>
<feature type="region of interest" description="Disordered" evidence="6">
    <location>
        <begin position="729"/>
        <end position="806"/>
    </location>
</feature>
<comment type="caution">
    <text evidence="8">The sequence shown here is derived from an EMBL/GenBank/DDBJ whole genome shotgun (WGS) entry which is preliminary data.</text>
</comment>
<dbReference type="InterPro" id="IPR036864">
    <property type="entry name" value="Zn2-C6_fun-type_DNA-bd_sf"/>
</dbReference>
<evidence type="ECO:0000256" key="1">
    <source>
        <dbReference type="ARBA" id="ARBA00004123"/>
    </source>
</evidence>
<dbReference type="CDD" id="cd12148">
    <property type="entry name" value="fungal_TF_MHR"/>
    <property type="match status" value="1"/>
</dbReference>
<comment type="subcellular location">
    <subcellularLocation>
        <location evidence="1">Nucleus</location>
    </subcellularLocation>
</comment>
<dbReference type="Proteomes" id="UP000322873">
    <property type="component" value="Unassembled WGS sequence"/>
</dbReference>
<dbReference type="PROSITE" id="PS50048">
    <property type="entry name" value="ZN2_CY6_FUNGAL_2"/>
    <property type="match status" value="1"/>
</dbReference>
<dbReference type="GO" id="GO:0008270">
    <property type="term" value="F:zinc ion binding"/>
    <property type="evidence" value="ECO:0007669"/>
    <property type="project" value="InterPro"/>
</dbReference>
<dbReference type="GO" id="GO:0000981">
    <property type="term" value="F:DNA-binding transcription factor activity, RNA polymerase II-specific"/>
    <property type="evidence" value="ECO:0007669"/>
    <property type="project" value="InterPro"/>
</dbReference>
<dbReference type="Pfam" id="PF00172">
    <property type="entry name" value="Zn_clus"/>
    <property type="match status" value="1"/>
</dbReference>
<dbReference type="PROSITE" id="PS00463">
    <property type="entry name" value="ZN2_CY6_FUNGAL_1"/>
    <property type="match status" value="1"/>
</dbReference>
<evidence type="ECO:0000256" key="2">
    <source>
        <dbReference type="ARBA" id="ARBA00022723"/>
    </source>
</evidence>
<evidence type="ECO:0000313" key="8">
    <source>
        <dbReference type="EMBL" id="KAA8567128.1"/>
    </source>
</evidence>
<dbReference type="GO" id="GO:0003677">
    <property type="term" value="F:DNA binding"/>
    <property type="evidence" value="ECO:0007669"/>
    <property type="project" value="InterPro"/>
</dbReference>
<dbReference type="CDD" id="cd00067">
    <property type="entry name" value="GAL4"/>
    <property type="match status" value="1"/>
</dbReference>
<dbReference type="InterPro" id="IPR001138">
    <property type="entry name" value="Zn2Cys6_DnaBD"/>
</dbReference>
<dbReference type="VEuPathDB" id="FungiDB:MFRU_007g02280"/>
<dbReference type="SMART" id="SM00066">
    <property type="entry name" value="GAL4"/>
    <property type="match status" value="1"/>
</dbReference>
<keyword evidence="2" id="KW-0479">Metal-binding</keyword>
<dbReference type="Gene3D" id="4.10.240.10">
    <property type="entry name" value="Zn(2)-C6 fungal-type DNA-binding domain"/>
    <property type="match status" value="1"/>
</dbReference>
<reference evidence="8 9" key="1">
    <citation type="submission" date="2019-06" db="EMBL/GenBank/DDBJ databases">
        <title>Genome Sequence of the Brown Rot Fungal Pathogen Monilinia fructicola.</title>
        <authorList>
            <person name="De Miccolis Angelini R.M."/>
            <person name="Landi L."/>
            <person name="Abate D."/>
            <person name="Pollastro S."/>
            <person name="Romanazzi G."/>
            <person name="Faretra F."/>
        </authorList>
    </citation>
    <scope>NUCLEOTIDE SEQUENCE [LARGE SCALE GENOMIC DNA]</scope>
    <source>
        <strain evidence="8 9">Mfrc123</strain>
    </source>
</reference>
<evidence type="ECO:0000259" key="7">
    <source>
        <dbReference type="PROSITE" id="PS50048"/>
    </source>
</evidence>
<evidence type="ECO:0000256" key="5">
    <source>
        <dbReference type="ARBA" id="ARBA00023242"/>
    </source>
</evidence>
<keyword evidence="5" id="KW-0539">Nucleus</keyword>
<keyword evidence="4" id="KW-0804">Transcription</keyword>
<accession>A0A5M9JBZ3</accession>
<dbReference type="SMART" id="SM00906">
    <property type="entry name" value="Fungal_trans"/>
    <property type="match status" value="1"/>
</dbReference>